<accession>A0A1M6T0A5</accession>
<dbReference type="EMBL" id="FRAE01000081">
    <property type="protein sequence ID" value="SHK50365.1"/>
    <property type="molecule type" value="Genomic_DNA"/>
</dbReference>
<name>A0A1M6T0A5_9FIRM</name>
<dbReference type="RefSeq" id="WP_072890483.1">
    <property type="nucleotide sequence ID" value="NZ_FRAE01000081.1"/>
</dbReference>
<evidence type="ECO:0000313" key="2">
    <source>
        <dbReference type="Proteomes" id="UP000242497"/>
    </source>
</evidence>
<dbReference type="Proteomes" id="UP000242497">
    <property type="component" value="Unassembled WGS sequence"/>
</dbReference>
<proteinExistence type="predicted"/>
<gene>
    <name evidence="1" type="ORF">SAMN02744037_02475</name>
</gene>
<dbReference type="AlphaFoldDB" id="A0A1M6T0A5"/>
<reference evidence="2" key="1">
    <citation type="submission" date="2016-11" db="EMBL/GenBank/DDBJ databases">
        <authorList>
            <person name="Varghese N."/>
            <person name="Submissions S."/>
        </authorList>
    </citation>
    <scope>NUCLEOTIDE SEQUENCE [LARGE SCALE GENOMIC DNA]</scope>
    <source>
        <strain evidence="2">DSM 15518</strain>
    </source>
</reference>
<evidence type="ECO:0000313" key="1">
    <source>
        <dbReference type="EMBL" id="SHK50365.1"/>
    </source>
</evidence>
<keyword evidence="2" id="KW-1185">Reference proteome</keyword>
<dbReference type="OrthoDB" id="1750503at2"/>
<protein>
    <submittedName>
        <fullName evidence="1">Uncharacterized protein</fullName>
    </submittedName>
</protein>
<organism evidence="1 2">
    <name type="scientific">Tepidibacter formicigenes DSM 15518</name>
    <dbReference type="NCBI Taxonomy" id="1123349"/>
    <lineage>
        <taxon>Bacteria</taxon>
        <taxon>Bacillati</taxon>
        <taxon>Bacillota</taxon>
        <taxon>Clostridia</taxon>
        <taxon>Peptostreptococcales</taxon>
        <taxon>Peptostreptococcaceae</taxon>
        <taxon>Tepidibacter</taxon>
    </lineage>
</organism>
<sequence length="184" mass="21672">MNKIDKILDLQEQGFTRQEIAKELGYKRLDSMTRYLKKQGYILVDNKYVLDANTKSNTNIANTGTNTTSNTLEVIDVNTVANTQTNTIEQFVKVLDNKIVELLRSDYDILKEMIDRFKKNMEVHNSSNITIDLIDDRHLKQYPKAVRVNEFVWEDWTKFCVEHNKFSKKELISMALKEYMEKHK</sequence>